<dbReference type="AlphaFoldDB" id="A0A0A9CUK6"/>
<evidence type="ECO:0000256" key="1">
    <source>
        <dbReference type="SAM" id="SignalP"/>
    </source>
</evidence>
<reference evidence="2" key="2">
    <citation type="journal article" date="2015" name="Data Brief">
        <title>Shoot transcriptome of the giant reed, Arundo donax.</title>
        <authorList>
            <person name="Barrero R.A."/>
            <person name="Guerrero F.D."/>
            <person name="Moolhuijzen P."/>
            <person name="Goolsby J.A."/>
            <person name="Tidwell J."/>
            <person name="Bellgard S.E."/>
            <person name="Bellgard M.I."/>
        </authorList>
    </citation>
    <scope>NUCLEOTIDE SEQUENCE</scope>
    <source>
        <tissue evidence="2">Shoot tissue taken approximately 20 cm above the soil surface</tissue>
    </source>
</reference>
<sequence length="42" mass="5159">MLTLHSFFPIFHHRFSWLLVFLSQFQTAKGERKHKKMRERAA</sequence>
<protein>
    <submittedName>
        <fullName evidence="2">Uncharacterized protein</fullName>
    </submittedName>
</protein>
<evidence type="ECO:0000313" key="2">
    <source>
        <dbReference type="EMBL" id="JAD79291.1"/>
    </source>
</evidence>
<organism evidence="2">
    <name type="scientific">Arundo donax</name>
    <name type="common">Giant reed</name>
    <name type="synonym">Donax arundinaceus</name>
    <dbReference type="NCBI Taxonomy" id="35708"/>
    <lineage>
        <taxon>Eukaryota</taxon>
        <taxon>Viridiplantae</taxon>
        <taxon>Streptophyta</taxon>
        <taxon>Embryophyta</taxon>
        <taxon>Tracheophyta</taxon>
        <taxon>Spermatophyta</taxon>
        <taxon>Magnoliopsida</taxon>
        <taxon>Liliopsida</taxon>
        <taxon>Poales</taxon>
        <taxon>Poaceae</taxon>
        <taxon>PACMAD clade</taxon>
        <taxon>Arundinoideae</taxon>
        <taxon>Arundineae</taxon>
        <taxon>Arundo</taxon>
    </lineage>
</organism>
<dbReference type="EMBL" id="GBRH01218604">
    <property type="protein sequence ID" value="JAD79291.1"/>
    <property type="molecule type" value="Transcribed_RNA"/>
</dbReference>
<accession>A0A0A9CUK6</accession>
<feature type="chain" id="PRO_5002046179" evidence="1">
    <location>
        <begin position="31"/>
        <end position="42"/>
    </location>
</feature>
<proteinExistence type="predicted"/>
<keyword evidence="1" id="KW-0732">Signal</keyword>
<name>A0A0A9CUK6_ARUDO</name>
<reference evidence="2" key="1">
    <citation type="submission" date="2014-09" db="EMBL/GenBank/DDBJ databases">
        <authorList>
            <person name="Magalhaes I.L.F."/>
            <person name="Oliveira U."/>
            <person name="Santos F.R."/>
            <person name="Vidigal T.H.D.A."/>
            <person name="Brescovit A.D."/>
            <person name="Santos A.J."/>
        </authorList>
    </citation>
    <scope>NUCLEOTIDE SEQUENCE</scope>
    <source>
        <tissue evidence="2">Shoot tissue taken approximately 20 cm above the soil surface</tissue>
    </source>
</reference>
<feature type="signal peptide" evidence="1">
    <location>
        <begin position="1"/>
        <end position="30"/>
    </location>
</feature>